<keyword evidence="1" id="KW-0472">Membrane</keyword>
<dbReference type="InParanoid" id="K2RFU8"/>
<dbReference type="HOGENOM" id="CLU_1326137_0_0_1"/>
<dbReference type="Gene3D" id="1.20.120.1630">
    <property type="match status" value="1"/>
</dbReference>
<evidence type="ECO:0000313" key="3">
    <source>
        <dbReference type="Proteomes" id="UP000007129"/>
    </source>
</evidence>
<gene>
    <name evidence="2" type="ORF">MPH_11262</name>
</gene>
<dbReference type="EMBL" id="AHHD01000467">
    <property type="protein sequence ID" value="EKG11767.1"/>
    <property type="molecule type" value="Genomic_DNA"/>
</dbReference>
<organism evidence="2 3">
    <name type="scientific">Macrophomina phaseolina (strain MS6)</name>
    <name type="common">Charcoal rot fungus</name>
    <dbReference type="NCBI Taxonomy" id="1126212"/>
    <lineage>
        <taxon>Eukaryota</taxon>
        <taxon>Fungi</taxon>
        <taxon>Dikarya</taxon>
        <taxon>Ascomycota</taxon>
        <taxon>Pezizomycotina</taxon>
        <taxon>Dothideomycetes</taxon>
        <taxon>Dothideomycetes incertae sedis</taxon>
        <taxon>Botryosphaeriales</taxon>
        <taxon>Botryosphaeriaceae</taxon>
        <taxon>Macrophomina</taxon>
    </lineage>
</organism>
<evidence type="ECO:0008006" key="4">
    <source>
        <dbReference type="Google" id="ProtNLM"/>
    </source>
</evidence>
<accession>K2RFU8</accession>
<dbReference type="Proteomes" id="UP000007129">
    <property type="component" value="Unassembled WGS sequence"/>
</dbReference>
<keyword evidence="1" id="KW-1133">Transmembrane helix</keyword>
<dbReference type="AlphaFoldDB" id="K2RFU8"/>
<evidence type="ECO:0000313" key="2">
    <source>
        <dbReference type="EMBL" id="EKG11767.1"/>
    </source>
</evidence>
<dbReference type="STRING" id="1126212.K2RFU8"/>
<feature type="transmembrane region" description="Helical" evidence="1">
    <location>
        <begin position="61"/>
        <end position="79"/>
    </location>
</feature>
<evidence type="ECO:0000256" key="1">
    <source>
        <dbReference type="SAM" id="Phobius"/>
    </source>
</evidence>
<dbReference type="OrthoDB" id="422086at2759"/>
<keyword evidence="1" id="KW-0812">Transmembrane</keyword>
<name>K2RFU8_MACPH</name>
<dbReference type="VEuPathDB" id="FungiDB:MPH_11262"/>
<proteinExistence type="predicted"/>
<sequence length="198" mass="21822">MDTTSTLYYIFLLLQLYALTYHFYHPPTGLVSANKMRLLKLLSASCAILASPLWSGEPAQPYQTASALVFFASYALFAWSAATSRPRRFGVIFADVFPEYVCDEGPFAYVRHPVYASYTLGWLACILQSAGRRGGLAQSSVVGAAACLCGLAWLYNWAADLEERQFADVRNVNSEGEKVAGAYAIYRGRTAKWIPGIC</sequence>
<reference evidence="2 3" key="1">
    <citation type="journal article" date="2012" name="BMC Genomics">
        <title>Tools to kill: Genome of one of the most destructive plant pathogenic fungi Macrophomina phaseolina.</title>
        <authorList>
            <person name="Islam M.S."/>
            <person name="Haque M.S."/>
            <person name="Islam M.M."/>
            <person name="Emdad E.M."/>
            <person name="Halim A."/>
            <person name="Hossen Q.M.M."/>
            <person name="Hossain M.Z."/>
            <person name="Ahmed B."/>
            <person name="Rahim S."/>
            <person name="Rahman M.S."/>
            <person name="Alam M.M."/>
            <person name="Hou S."/>
            <person name="Wan X."/>
            <person name="Saito J.A."/>
            <person name="Alam M."/>
        </authorList>
    </citation>
    <scope>NUCLEOTIDE SEQUENCE [LARGE SCALE GENOMIC DNA]</scope>
    <source>
        <strain evidence="2 3">MS6</strain>
    </source>
</reference>
<protein>
    <recommendedName>
        <fullName evidence="4">Protein-S-isoprenylcysteine O-methyltransferase</fullName>
    </recommendedName>
</protein>
<feature type="transmembrane region" description="Helical" evidence="1">
    <location>
        <begin position="6"/>
        <end position="24"/>
    </location>
</feature>
<comment type="caution">
    <text evidence="2">The sequence shown here is derived from an EMBL/GenBank/DDBJ whole genome shotgun (WGS) entry which is preliminary data.</text>
</comment>